<dbReference type="GO" id="GO:0050380">
    <property type="term" value="F:undecaprenyl-diphosphatase activity"/>
    <property type="evidence" value="ECO:0007669"/>
    <property type="project" value="UniProtKB-EC"/>
</dbReference>
<evidence type="ECO:0000256" key="8">
    <source>
        <dbReference type="ARBA" id="ARBA00032707"/>
    </source>
</evidence>
<keyword evidence="7 10" id="KW-0472">Membrane</keyword>
<dbReference type="AlphaFoldDB" id="A0A3N2DN80"/>
<evidence type="ECO:0000259" key="11">
    <source>
        <dbReference type="SMART" id="SM00014"/>
    </source>
</evidence>
<keyword evidence="5" id="KW-0378">Hydrolase</keyword>
<keyword evidence="3" id="KW-1003">Cell membrane</keyword>
<dbReference type="Pfam" id="PF01569">
    <property type="entry name" value="PAP2"/>
    <property type="match status" value="1"/>
</dbReference>
<feature type="domain" description="Phosphatidic acid phosphatase type 2/haloperoxidase" evidence="11">
    <location>
        <begin position="44"/>
        <end position="157"/>
    </location>
</feature>
<dbReference type="SMART" id="SM00014">
    <property type="entry name" value="acidPPc"/>
    <property type="match status" value="1"/>
</dbReference>
<reference evidence="12 13" key="1">
    <citation type="submission" date="2018-11" db="EMBL/GenBank/DDBJ databases">
        <title>Genomic Encyclopedia of Type Strains, Phase IV (KMG-IV): sequencing the most valuable type-strain genomes for metagenomic binning, comparative biology and taxonomic classification.</title>
        <authorList>
            <person name="Goeker M."/>
        </authorList>
    </citation>
    <scope>NUCLEOTIDE SEQUENCE [LARGE SCALE GENOMIC DNA]</scope>
    <source>
        <strain evidence="12 13">DSM 100316</strain>
    </source>
</reference>
<evidence type="ECO:0000256" key="4">
    <source>
        <dbReference type="ARBA" id="ARBA00022692"/>
    </source>
</evidence>
<feature type="transmembrane region" description="Helical" evidence="10">
    <location>
        <begin position="32"/>
        <end position="58"/>
    </location>
</feature>
<feature type="transmembrane region" description="Helical" evidence="10">
    <location>
        <begin position="100"/>
        <end position="129"/>
    </location>
</feature>
<dbReference type="GO" id="GO:0005886">
    <property type="term" value="C:plasma membrane"/>
    <property type="evidence" value="ECO:0007669"/>
    <property type="project" value="UniProtKB-SubCell"/>
</dbReference>
<evidence type="ECO:0000256" key="5">
    <source>
        <dbReference type="ARBA" id="ARBA00022801"/>
    </source>
</evidence>
<keyword evidence="4 10" id="KW-0812">Transmembrane</keyword>
<dbReference type="SUPFAM" id="SSF48317">
    <property type="entry name" value="Acid phosphatase/Vanadium-dependent haloperoxidase"/>
    <property type="match status" value="1"/>
</dbReference>
<name>A0A3N2DN80_9GAMM</name>
<evidence type="ECO:0000256" key="10">
    <source>
        <dbReference type="SAM" id="Phobius"/>
    </source>
</evidence>
<accession>A0A3N2DN80</accession>
<evidence type="ECO:0000256" key="9">
    <source>
        <dbReference type="ARBA" id="ARBA00047594"/>
    </source>
</evidence>
<dbReference type="Proteomes" id="UP000275394">
    <property type="component" value="Unassembled WGS sequence"/>
</dbReference>
<evidence type="ECO:0000256" key="3">
    <source>
        <dbReference type="ARBA" id="ARBA00022475"/>
    </source>
</evidence>
<feature type="transmembrane region" description="Helical" evidence="10">
    <location>
        <begin position="141"/>
        <end position="159"/>
    </location>
</feature>
<comment type="caution">
    <text evidence="12">The sequence shown here is derived from an EMBL/GenBank/DDBJ whole genome shotgun (WGS) entry which is preliminary data.</text>
</comment>
<dbReference type="PANTHER" id="PTHR14969">
    <property type="entry name" value="SPHINGOSINE-1-PHOSPHATE PHOSPHOHYDROLASE"/>
    <property type="match status" value="1"/>
</dbReference>
<dbReference type="InterPro" id="IPR000326">
    <property type="entry name" value="PAP2/HPO"/>
</dbReference>
<dbReference type="Gene3D" id="1.20.144.10">
    <property type="entry name" value="Phosphatidic acid phosphatase type 2/haloperoxidase"/>
    <property type="match status" value="1"/>
</dbReference>
<dbReference type="PANTHER" id="PTHR14969:SF62">
    <property type="entry name" value="DECAPRENYLPHOSPHORYL-5-PHOSPHORIBOSE PHOSPHATASE RV3807C-RELATED"/>
    <property type="match status" value="1"/>
</dbReference>
<comment type="catalytic activity">
    <reaction evidence="9">
        <text>di-trans,octa-cis-undecaprenyl diphosphate + H2O = di-trans,octa-cis-undecaprenyl phosphate + phosphate + H(+)</text>
        <dbReference type="Rhea" id="RHEA:28094"/>
        <dbReference type="ChEBI" id="CHEBI:15377"/>
        <dbReference type="ChEBI" id="CHEBI:15378"/>
        <dbReference type="ChEBI" id="CHEBI:43474"/>
        <dbReference type="ChEBI" id="CHEBI:58405"/>
        <dbReference type="ChEBI" id="CHEBI:60392"/>
        <dbReference type="EC" id="3.6.1.27"/>
    </reaction>
</comment>
<evidence type="ECO:0000256" key="1">
    <source>
        <dbReference type="ARBA" id="ARBA00004651"/>
    </source>
</evidence>
<dbReference type="EMBL" id="RKHR01000004">
    <property type="protein sequence ID" value="ROS01261.1"/>
    <property type="molecule type" value="Genomic_DNA"/>
</dbReference>
<evidence type="ECO:0000256" key="2">
    <source>
        <dbReference type="ARBA" id="ARBA00012374"/>
    </source>
</evidence>
<proteinExistence type="predicted"/>
<keyword evidence="6 10" id="KW-1133">Transmembrane helix</keyword>
<gene>
    <name evidence="12" type="ORF">EDC56_1690</name>
</gene>
<dbReference type="EC" id="3.6.1.27" evidence="2"/>
<dbReference type="InterPro" id="IPR036938">
    <property type="entry name" value="PAP2/HPO_sf"/>
</dbReference>
<evidence type="ECO:0000256" key="6">
    <source>
        <dbReference type="ARBA" id="ARBA00022989"/>
    </source>
</evidence>
<evidence type="ECO:0000256" key="7">
    <source>
        <dbReference type="ARBA" id="ARBA00023136"/>
    </source>
</evidence>
<protein>
    <recommendedName>
        <fullName evidence="2">undecaprenyl-diphosphate phosphatase</fullName>
        <ecNumber evidence="2">3.6.1.27</ecNumber>
    </recommendedName>
    <alternativeName>
        <fullName evidence="8">Undecaprenyl pyrophosphate phosphatase</fullName>
    </alternativeName>
</protein>
<evidence type="ECO:0000313" key="12">
    <source>
        <dbReference type="EMBL" id="ROS01261.1"/>
    </source>
</evidence>
<evidence type="ECO:0000313" key="13">
    <source>
        <dbReference type="Proteomes" id="UP000275394"/>
    </source>
</evidence>
<keyword evidence="13" id="KW-1185">Reference proteome</keyword>
<organism evidence="12 13">
    <name type="scientific">Sinobacterium caligoides</name>
    <dbReference type="NCBI Taxonomy" id="933926"/>
    <lineage>
        <taxon>Bacteria</taxon>
        <taxon>Pseudomonadati</taxon>
        <taxon>Pseudomonadota</taxon>
        <taxon>Gammaproteobacteria</taxon>
        <taxon>Cellvibrionales</taxon>
        <taxon>Spongiibacteraceae</taxon>
        <taxon>Sinobacterium</taxon>
    </lineage>
</organism>
<sequence>MLLWFERSRIYPVFMSLVRMVSRSGDGYMQMLFPLLAAAFSSAVGGHFFAIYISAFAIERLLYLLLKNTLRRQRPSAVVPHIEALVKAFDKFSLPSGHTMAAFLLAAFAVIVFGKAAAIVYVWAVLVGVSRVILGVHYPSDIILGAILGSAIGYIAAAYL</sequence>
<comment type="subcellular location">
    <subcellularLocation>
        <location evidence="1">Cell membrane</location>
        <topology evidence="1">Multi-pass membrane protein</topology>
    </subcellularLocation>
</comment>
<dbReference type="OrthoDB" id="9780507at2"/>